<dbReference type="AlphaFoldDB" id="A0AAD1XHT2"/>
<evidence type="ECO:0000256" key="1">
    <source>
        <dbReference type="SAM" id="SignalP"/>
    </source>
</evidence>
<feature type="signal peptide" evidence="1">
    <location>
        <begin position="1"/>
        <end position="20"/>
    </location>
</feature>
<protein>
    <submittedName>
        <fullName evidence="2">Uncharacterized protein</fullName>
    </submittedName>
</protein>
<evidence type="ECO:0000313" key="3">
    <source>
        <dbReference type="Proteomes" id="UP001295684"/>
    </source>
</evidence>
<comment type="caution">
    <text evidence="2">The sequence shown here is derived from an EMBL/GenBank/DDBJ whole genome shotgun (WGS) entry which is preliminary data.</text>
</comment>
<accession>A0AAD1XHT2</accession>
<reference evidence="2" key="1">
    <citation type="submission" date="2023-07" db="EMBL/GenBank/DDBJ databases">
        <authorList>
            <consortium name="AG Swart"/>
            <person name="Singh M."/>
            <person name="Singh A."/>
            <person name="Seah K."/>
            <person name="Emmerich C."/>
        </authorList>
    </citation>
    <scope>NUCLEOTIDE SEQUENCE</scope>
    <source>
        <strain evidence="2">DP1</strain>
    </source>
</reference>
<keyword evidence="3" id="KW-1185">Reference proteome</keyword>
<proteinExistence type="predicted"/>
<keyword evidence="1" id="KW-0732">Signal</keyword>
<organism evidence="2 3">
    <name type="scientific">Euplotes crassus</name>
    <dbReference type="NCBI Taxonomy" id="5936"/>
    <lineage>
        <taxon>Eukaryota</taxon>
        <taxon>Sar</taxon>
        <taxon>Alveolata</taxon>
        <taxon>Ciliophora</taxon>
        <taxon>Intramacronucleata</taxon>
        <taxon>Spirotrichea</taxon>
        <taxon>Hypotrichia</taxon>
        <taxon>Euplotida</taxon>
        <taxon>Euplotidae</taxon>
        <taxon>Moneuplotes</taxon>
    </lineage>
</organism>
<sequence length="226" mass="24316">MFALVLIVAFAAAATTLVEKDDFKFSIQFSENEQNSTDTDVQVRLKVNSTSQPLTNSYYVTVACINVANNTYRLSTASTTLNGFGVEWQCSATCTSLAAVHTSYKFYGSATWGLTTANVASSNTATLLNTRTGVDSTHTGDKMVMHTYTGLSADVLRTEMYLPNRTETWYARCYGNFNHAAQVNLASAIANLGTSLGNEKNITFTGRGYQVAAILAVVGSLVGSFV</sequence>
<feature type="chain" id="PRO_5042185568" evidence="1">
    <location>
        <begin position="21"/>
        <end position="226"/>
    </location>
</feature>
<gene>
    <name evidence="2" type="ORF">ECRASSUSDP1_LOCUS14295</name>
</gene>
<dbReference type="EMBL" id="CAMPGE010014279">
    <property type="protein sequence ID" value="CAI2372958.1"/>
    <property type="molecule type" value="Genomic_DNA"/>
</dbReference>
<evidence type="ECO:0000313" key="2">
    <source>
        <dbReference type="EMBL" id="CAI2372958.1"/>
    </source>
</evidence>
<dbReference type="Proteomes" id="UP001295684">
    <property type="component" value="Unassembled WGS sequence"/>
</dbReference>
<name>A0AAD1XHT2_EUPCR</name>